<keyword evidence="5" id="KW-0472">Membrane</keyword>
<evidence type="ECO:0000256" key="1">
    <source>
        <dbReference type="ARBA" id="ARBA00010541"/>
    </source>
</evidence>
<accession>A0ABT2TNP0</accession>
<dbReference type="InterPro" id="IPR001940">
    <property type="entry name" value="Peptidase_S1C"/>
</dbReference>
<feature type="transmembrane region" description="Helical" evidence="5">
    <location>
        <begin position="150"/>
        <end position="172"/>
    </location>
</feature>
<name>A0ABT2TNP0_9FIRM</name>
<protein>
    <submittedName>
        <fullName evidence="7">Trypsin-like peptidase domain-containing protein</fullName>
    </submittedName>
</protein>
<dbReference type="SMART" id="SM00228">
    <property type="entry name" value="PDZ"/>
    <property type="match status" value="1"/>
</dbReference>
<dbReference type="SUPFAM" id="SSF50494">
    <property type="entry name" value="Trypsin-like serine proteases"/>
    <property type="match status" value="1"/>
</dbReference>
<dbReference type="Gene3D" id="2.40.10.10">
    <property type="entry name" value="Trypsin-like serine proteases"/>
    <property type="match status" value="2"/>
</dbReference>
<comment type="caution">
    <text evidence="7">The sequence shown here is derived from an EMBL/GenBank/DDBJ whole genome shotgun (WGS) entry which is preliminary data.</text>
</comment>
<dbReference type="Pfam" id="PF13365">
    <property type="entry name" value="Trypsin_2"/>
    <property type="match status" value="1"/>
</dbReference>
<gene>
    <name evidence="7" type="ORF">OCV88_13000</name>
</gene>
<evidence type="ECO:0000256" key="2">
    <source>
        <dbReference type="ARBA" id="ARBA00022670"/>
    </source>
</evidence>
<dbReference type="Pfam" id="PF13180">
    <property type="entry name" value="PDZ_2"/>
    <property type="match status" value="1"/>
</dbReference>
<dbReference type="InterPro" id="IPR051201">
    <property type="entry name" value="Chloro_Bact_Ser_Proteases"/>
</dbReference>
<organism evidence="7 8">
    <name type="scientific">Brotonthovivens ammoniilytica</name>
    <dbReference type="NCBI Taxonomy" id="2981725"/>
    <lineage>
        <taxon>Bacteria</taxon>
        <taxon>Bacillati</taxon>
        <taxon>Bacillota</taxon>
        <taxon>Clostridia</taxon>
        <taxon>Lachnospirales</taxon>
        <taxon>Lachnospiraceae</taxon>
        <taxon>Brotonthovivens</taxon>
    </lineage>
</organism>
<dbReference type="SUPFAM" id="SSF50156">
    <property type="entry name" value="PDZ domain-like"/>
    <property type="match status" value="1"/>
</dbReference>
<evidence type="ECO:0000256" key="3">
    <source>
        <dbReference type="ARBA" id="ARBA00022801"/>
    </source>
</evidence>
<proteinExistence type="inferred from homology"/>
<dbReference type="EMBL" id="JAOQJQ010000005">
    <property type="protein sequence ID" value="MCU6763232.1"/>
    <property type="molecule type" value="Genomic_DNA"/>
</dbReference>
<feature type="region of interest" description="Disordered" evidence="4">
    <location>
        <begin position="179"/>
        <end position="201"/>
    </location>
</feature>
<dbReference type="RefSeq" id="WP_158425867.1">
    <property type="nucleotide sequence ID" value="NZ_JAOQJQ010000005.1"/>
</dbReference>
<evidence type="ECO:0000256" key="5">
    <source>
        <dbReference type="SAM" id="Phobius"/>
    </source>
</evidence>
<evidence type="ECO:0000313" key="8">
    <source>
        <dbReference type="Proteomes" id="UP001652442"/>
    </source>
</evidence>
<evidence type="ECO:0000256" key="4">
    <source>
        <dbReference type="SAM" id="MobiDB-lite"/>
    </source>
</evidence>
<dbReference type="Proteomes" id="UP001652442">
    <property type="component" value="Unassembled WGS sequence"/>
</dbReference>
<keyword evidence="2" id="KW-0645">Protease</keyword>
<dbReference type="PANTHER" id="PTHR43343:SF3">
    <property type="entry name" value="PROTEASE DO-LIKE 8, CHLOROPLASTIC"/>
    <property type="match status" value="1"/>
</dbReference>
<keyword evidence="3" id="KW-0378">Hydrolase</keyword>
<keyword evidence="5" id="KW-0812">Transmembrane</keyword>
<dbReference type="InterPro" id="IPR036034">
    <property type="entry name" value="PDZ_sf"/>
</dbReference>
<evidence type="ECO:0000259" key="6">
    <source>
        <dbReference type="PROSITE" id="PS50106"/>
    </source>
</evidence>
<evidence type="ECO:0000313" key="7">
    <source>
        <dbReference type="EMBL" id="MCU6763232.1"/>
    </source>
</evidence>
<reference evidence="7 8" key="1">
    <citation type="journal article" date="2021" name="ISME Commun">
        <title>Automated analysis of genomic sequences facilitates high-throughput and comprehensive description of bacteria.</title>
        <authorList>
            <person name="Hitch T.C.A."/>
        </authorList>
    </citation>
    <scope>NUCLEOTIDE SEQUENCE [LARGE SCALE GENOMIC DNA]</scope>
    <source>
        <strain evidence="7 8">Sanger_109</strain>
    </source>
</reference>
<dbReference type="Gene3D" id="2.30.42.10">
    <property type="match status" value="1"/>
</dbReference>
<keyword evidence="8" id="KW-1185">Reference proteome</keyword>
<keyword evidence="5" id="KW-1133">Transmembrane helix</keyword>
<dbReference type="PANTHER" id="PTHR43343">
    <property type="entry name" value="PEPTIDASE S12"/>
    <property type="match status" value="1"/>
</dbReference>
<dbReference type="PRINTS" id="PR00834">
    <property type="entry name" value="PROTEASES2C"/>
</dbReference>
<dbReference type="InterPro" id="IPR009003">
    <property type="entry name" value="Peptidase_S1_PA"/>
</dbReference>
<sequence>MDEKYTSNENNTNNDSASSDSLYSYSYRDKEQSETTHQGDYYEERNQQEAARQNLEQESDFTIKDAKLEETDNCAAKEQETSSADADICAKEQPPHLDMSYKTENFEQSNSKADALKNPSDGGEHSKKKKTKAKIVKSSGFWKSKKFGPVVAKCAVLAVVFGLVSGGVFQGVNYITSSGRTQQDSISGDSSNATKDSIGKTPVSTATTVKDVSNIVQNVMPSIVSITSMSQSEYYNMFGQSQQYNSESLGSGIIVDEDDDNLYIATNNHVVSGATSLTICFSDNNTASGTIKGTDPSSDLAVVQVPKKGLKSETLSAIKVAALGNSDELQVGESAVAIGNALGYGQSVTTGVISALNREVTTTDSQTGESITNELVQTDAAINPGNSGGALLNMNGEVIGINSVKYTDTQVEGMGYAIPINTAQPIIEELITREKVDESKGSHLGISGVDVTSDVAQNYRMPEGVYVAQITSGSAAETAGIKVGDIITEFDGHKIDSMETLKSQMQYYEAGTKVKIKVKRADNGSYVEKEINVTLGSKNS</sequence>
<feature type="compositionally biased region" description="Polar residues" evidence="4">
    <location>
        <begin position="179"/>
        <end position="195"/>
    </location>
</feature>
<dbReference type="PROSITE" id="PS50106">
    <property type="entry name" value="PDZ"/>
    <property type="match status" value="1"/>
</dbReference>
<dbReference type="InterPro" id="IPR001478">
    <property type="entry name" value="PDZ"/>
</dbReference>
<feature type="region of interest" description="Disordered" evidence="4">
    <location>
        <begin position="105"/>
        <end position="131"/>
    </location>
</feature>
<comment type="similarity">
    <text evidence="1">Belongs to the peptidase S1C family.</text>
</comment>
<feature type="domain" description="PDZ" evidence="6">
    <location>
        <begin position="430"/>
        <end position="522"/>
    </location>
</feature>
<feature type="compositionally biased region" description="Low complexity" evidence="4">
    <location>
        <begin position="7"/>
        <end position="26"/>
    </location>
</feature>
<feature type="region of interest" description="Disordered" evidence="4">
    <location>
        <begin position="1"/>
        <end position="66"/>
    </location>
</feature>
<dbReference type="InterPro" id="IPR043504">
    <property type="entry name" value="Peptidase_S1_PA_chymotrypsin"/>
</dbReference>